<organism evidence="2 3">
    <name type="scientific">Thioalkalivibrio denitrificans</name>
    <dbReference type="NCBI Taxonomy" id="108003"/>
    <lineage>
        <taxon>Bacteria</taxon>
        <taxon>Pseudomonadati</taxon>
        <taxon>Pseudomonadota</taxon>
        <taxon>Gammaproteobacteria</taxon>
        <taxon>Chromatiales</taxon>
        <taxon>Ectothiorhodospiraceae</taxon>
        <taxon>Thioalkalivibrio</taxon>
    </lineage>
</organism>
<dbReference type="AlphaFoldDB" id="A0A1V3NU37"/>
<evidence type="ECO:0000256" key="1">
    <source>
        <dbReference type="SAM" id="MobiDB-lite"/>
    </source>
</evidence>
<name>A0A1V3NU37_9GAMM</name>
<protein>
    <submittedName>
        <fullName evidence="2">Uncharacterized protein</fullName>
    </submittedName>
</protein>
<comment type="caution">
    <text evidence="2">The sequence shown here is derived from an EMBL/GenBank/DDBJ whole genome shotgun (WGS) entry which is preliminary data.</text>
</comment>
<accession>A0A1V3NU37</accession>
<reference evidence="2 3" key="1">
    <citation type="submission" date="2017-02" db="EMBL/GenBank/DDBJ databases">
        <title>Genomic diversity within the haloalkaliphilic genus Thioalkalivibrio.</title>
        <authorList>
            <person name="Ahn A.-C."/>
            <person name="Meier-Kolthoff J."/>
            <person name="Overmars L."/>
            <person name="Richter M."/>
            <person name="Woyke T."/>
            <person name="Sorokin D.Y."/>
            <person name="Muyzer G."/>
        </authorList>
    </citation>
    <scope>NUCLEOTIDE SEQUENCE [LARGE SCALE GENOMIC DNA]</scope>
    <source>
        <strain evidence="2 3">ALJD</strain>
    </source>
</reference>
<dbReference type="Proteomes" id="UP000189462">
    <property type="component" value="Unassembled WGS sequence"/>
</dbReference>
<keyword evidence="3" id="KW-1185">Reference proteome</keyword>
<evidence type="ECO:0000313" key="3">
    <source>
        <dbReference type="Proteomes" id="UP000189462"/>
    </source>
</evidence>
<evidence type="ECO:0000313" key="2">
    <source>
        <dbReference type="EMBL" id="OOG28627.1"/>
    </source>
</evidence>
<dbReference type="STRING" id="108003.B1C78_01340"/>
<sequence>MFRQLPLQRCARMPLGAEPCHRAGSGDCAASRPSRTRSGTADLANSRSWGDGVVLGRLQMDSATGLCVAFAERVKGIAVRR</sequence>
<dbReference type="EMBL" id="MVBK01000007">
    <property type="protein sequence ID" value="OOG28627.1"/>
    <property type="molecule type" value="Genomic_DNA"/>
</dbReference>
<proteinExistence type="predicted"/>
<gene>
    <name evidence="2" type="ORF">B1C78_01340</name>
</gene>
<feature type="region of interest" description="Disordered" evidence="1">
    <location>
        <begin position="17"/>
        <end position="43"/>
    </location>
</feature>